<sequence>CLQNSSLSCLGQSDGDYAFCRPACERGGYVTCSNGVFLERPCSLGYYLPVGSPPQQLVFDSTSRTCELRAANCPRHQDTKIIP</sequence>
<dbReference type="EMBL" id="CAJHNH020008438">
    <property type="protein sequence ID" value="CAG5135617.1"/>
    <property type="molecule type" value="Genomic_DNA"/>
</dbReference>
<comment type="caution">
    <text evidence="1">The sequence shown here is derived from an EMBL/GenBank/DDBJ whole genome shotgun (WGS) entry which is preliminary data.</text>
</comment>
<gene>
    <name evidence="1" type="ORF">CUNI_LOCUS21175</name>
</gene>
<dbReference type="AlphaFoldDB" id="A0A8S4A193"/>
<accession>A0A8S4A193</accession>
<reference evidence="1" key="1">
    <citation type="submission" date="2021-04" db="EMBL/GenBank/DDBJ databases">
        <authorList>
            <consortium name="Molecular Ecology Group"/>
        </authorList>
    </citation>
    <scope>NUCLEOTIDE SEQUENCE</scope>
</reference>
<evidence type="ECO:0000313" key="1">
    <source>
        <dbReference type="EMBL" id="CAG5135617.1"/>
    </source>
</evidence>
<evidence type="ECO:0000313" key="2">
    <source>
        <dbReference type="Proteomes" id="UP000678393"/>
    </source>
</evidence>
<evidence type="ECO:0008006" key="3">
    <source>
        <dbReference type="Google" id="ProtNLM"/>
    </source>
</evidence>
<keyword evidence="2" id="KW-1185">Reference proteome</keyword>
<dbReference type="Proteomes" id="UP000678393">
    <property type="component" value="Unassembled WGS sequence"/>
</dbReference>
<protein>
    <recommendedName>
        <fullName evidence="3">Chitin-binding type-2 domain-containing protein</fullName>
    </recommendedName>
</protein>
<name>A0A8S4A193_9EUPU</name>
<organism evidence="1 2">
    <name type="scientific">Candidula unifasciata</name>
    <dbReference type="NCBI Taxonomy" id="100452"/>
    <lineage>
        <taxon>Eukaryota</taxon>
        <taxon>Metazoa</taxon>
        <taxon>Spiralia</taxon>
        <taxon>Lophotrochozoa</taxon>
        <taxon>Mollusca</taxon>
        <taxon>Gastropoda</taxon>
        <taxon>Heterobranchia</taxon>
        <taxon>Euthyneura</taxon>
        <taxon>Panpulmonata</taxon>
        <taxon>Eupulmonata</taxon>
        <taxon>Stylommatophora</taxon>
        <taxon>Helicina</taxon>
        <taxon>Helicoidea</taxon>
        <taxon>Geomitridae</taxon>
        <taxon>Candidula</taxon>
    </lineage>
</organism>
<proteinExistence type="predicted"/>
<feature type="non-terminal residue" evidence="1">
    <location>
        <position position="1"/>
    </location>
</feature>